<accession>X1LE17</accession>
<gene>
    <name evidence="1" type="ORF">S06H3_16607</name>
</gene>
<evidence type="ECO:0000313" key="1">
    <source>
        <dbReference type="EMBL" id="GAI17353.1"/>
    </source>
</evidence>
<protein>
    <submittedName>
        <fullName evidence="1">Uncharacterized protein</fullName>
    </submittedName>
</protein>
<sequence length="361" mass="41818">AARKEDKNLFHITIDLPSLVKASSFDVPIEESPKPVAGYSGVEVEISDWWEEGNQNYGFVKKLVNIGVPKITQQIGRRYATLLRKNILIRVNERRCPVFNHCVWSSNRFVERRGHGRIQARFDFNEVLRSEQRCYACGNLIQPNEDNCQNCGDTGKVKTRECVIKGWVGIQRFDSLNRFGLDFIRNGRAILIDEKDAVFTWTPETTGEKKMEYPGDQLTGRIVGEVYIDHVPTDFVKIDFQRTSPEWAEVIKFLRGESSLWPETQRKNNEPDNDSYIYKLFQGYRRIRTFGKTDMYMGYWDQSKGAPSRISRDVENELYEKFLKNEPGFGPKDDSGWWKYVEAADIRPAPEIRDCPDCGAQ</sequence>
<dbReference type="AlphaFoldDB" id="X1LE17"/>
<organism evidence="1">
    <name type="scientific">marine sediment metagenome</name>
    <dbReference type="NCBI Taxonomy" id="412755"/>
    <lineage>
        <taxon>unclassified sequences</taxon>
        <taxon>metagenomes</taxon>
        <taxon>ecological metagenomes</taxon>
    </lineage>
</organism>
<feature type="non-terminal residue" evidence="1">
    <location>
        <position position="1"/>
    </location>
</feature>
<dbReference type="EMBL" id="BARV01008228">
    <property type="protein sequence ID" value="GAI17353.1"/>
    <property type="molecule type" value="Genomic_DNA"/>
</dbReference>
<reference evidence="1" key="1">
    <citation type="journal article" date="2014" name="Front. Microbiol.">
        <title>High frequency of phylogenetically diverse reductive dehalogenase-homologous genes in deep subseafloor sedimentary metagenomes.</title>
        <authorList>
            <person name="Kawai M."/>
            <person name="Futagami T."/>
            <person name="Toyoda A."/>
            <person name="Takaki Y."/>
            <person name="Nishi S."/>
            <person name="Hori S."/>
            <person name="Arai W."/>
            <person name="Tsubouchi T."/>
            <person name="Morono Y."/>
            <person name="Uchiyama I."/>
            <person name="Ito T."/>
            <person name="Fujiyama A."/>
            <person name="Inagaki F."/>
            <person name="Takami H."/>
        </authorList>
    </citation>
    <scope>NUCLEOTIDE SEQUENCE</scope>
    <source>
        <strain evidence="1">Expedition CK06-06</strain>
    </source>
</reference>
<feature type="non-terminal residue" evidence="1">
    <location>
        <position position="361"/>
    </location>
</feature>
<comment type="caution">
    <text evidence="1">The sequence shown here is derived from an EMBL/GenBank/DDBJ whole genome shotgun (WGS) entry which is preliminary data.</text>
</comment>
<name>X1LE17_9ZZZZ</name>
<proteinExistence type="predicted"/>